<sequence>MDFCFSCQRFNIHALRRIPGGWRTYQLKLARDGARSGCSSCGLLVESLWSKIPADRQSSLDEEQTRIFLRATHSRRLSASRDACTTKTAALQMDGLQAFIAPAAYEIDGQQPVKESTATFHVCAE</sequence>
<comment type="caution">
    <text evidence="1">The sequence shown here is derived from an EMBL/GenBank/DDBJ whole genome shotgun (WGS) entry which is preliminary data.</text>
</comment>
<proteinExistence type="predicted"/>
<dbReference type="AlphaFoldDB" id="A0AAN6SUB5"/>
<organism evidence="1 2">
    <name type="scientific">Parachaetomium inaequale</name>
    <dbReference type="NCBI Taxonomy" id="2588326"/>
    <lineage>
        <taxon>Eukaryota</taxon>
        <taxon>Fungi</taxon>
        <taxon>Dikarya</taxon>
        <taxon>Ascomycota</taxon>
        <taxon>Pezizomycotina</taxon>
        <taxon>Sordariomycetes</taxon>
        <taxon>Sordariomycetidae</taxon>
        <taxon>Sordariales</taxon>
        <taxon>Chaetomiaceae</taxon>
        <taxon>Parachaetomium</taxon>
    </lineage>
</organism>
<reference evidence="2" key="1">
    <citation type="journal article" date="2023" name="Mol. Phylogenet. Evol.">
        <title>Genome-scale phylogeny and comparative genomics of the fungal order Sordariales.</title>
        <authorList>
            <person name="Hensen N."/>
            <person name="Bonometti L."/>
            <person name="Westerberg I."/>
            <person name="Brannstrom I.O."/>
            <person name="Guillou S."/>
            <person name="Cros-Aarteil S."/>
            <person name="Calhoun S."/>
            <person name="Haridas S."/>
            <person name="Kuo A."/>
            <person name="Mondo S."/>
            <person name="Pangilinan J."/>
            <person name="Riley R."/>
            <person name="LaButti K."/>
            <person name="Andreopoulos B."/>
            <person name="Lipzen A."/>
            <person name="Chen C."/>
            <person name="Yan M."/>
            <person name="Daum C."/>
            <person name="Ng V."/>
            <person name="Clum A."/>
            <person name="Steindorff A."/>
            <person name="Ohm R.A."/>
            <person name="Martin F."/>
            <person name="Silar P."/>
            <person name="Natvig D.O."/>
            <person name="Lalanne C."/>
            <person name="Gautier V."/>
            <person name="Ament-Velasquez S.L."/>
            <person name="Kruys A."/>
            <person name="Hutchinson M.I."/>
            <person name="Powell A.J."/>
            <person name="Barry K."/>
            <person name="Miller A.N."/>
            <person name="Grigoriev I.V."/>
            <person name="Debuchy R."/>
            <person name="Gladieux P."/>
            <person name="Hiltunen Thoren M."/>
            <person name="Johannesson H."/>
        </authorList>
    </citation>
    <scope>NUCLEOTIDE SEQUENCE [LARGE SCALE GENOMIC DNA]</scope>
    <source>
        <strain evidence="2">CBS 284.82</strain>
    </source>
</reference>
<gene>
    <name evidence="1" type="ORF">C8A01DRAFT_32525</name>
</gene>
<protein>
    <submittedName>
        <fullName evidence="1">Uncharacterized protein</fullName>
    </submittedName>
</protein>
<evidence type="ECO:0000313" key="1">
    <source>
        <dbReference type="EMBL" id="KAK4043399.1"/>
    </source>
</evidence>
<evidence type="ECO:0000313" key="2">
    <source>
        <dbReference type="Proteomes" id="UP001303115"/>
    </source>
</evidence>
<dbReference type="EMBL" id="MU854328">
    <property type="protein sequence ID" value="KAK4043399.1"/>
    <property type="molecule type" value="Genomic_DNA"/>
</dbReference>
<accession>A0AAN6SUB5</accession>
<dbReference type="Proteomes" id="UP001303115">
    <property type="component" value="Unassembled WGS sequence"/>
</dbReference>
<name>A0AAN6SUB5_9PEZI</name>
<keyword evidence="2" id="KW-1185">Reference proteome</keyword>